<evidence type="ECO:0000256" key="4">
    <source>
        <dbReference type="ARBA" id="ARBA00022989"/>
    </source>
</evidence>
<name>A0A094Q896_9ZZZZ</name>
<evidence type="ECO:0000313" key="8">
    <source>
        <dbReference type="EMBL" id="KGA19627.1"/>
    </source>
</evidence>
<sequence>MSNRKFLILGLLISALLAGGASFYASSSPDGLEKVAEDIGFIETAKENSNADTALADYGVKGVENERLSVGAAGVIGVIATGAFSGGLFLLLRRKKADD</sequence>
<keyword evidence="2" id="KW-1003">Cell membrane</keyword>
<evidence type="ECO:0000256" key="3">
    <source>
        <dbReference type="ARBA" id="ARBA00022692"/>
    </source>
</evidence>
<dbReference type="EMBL" id="JNSK01000010">
    <property type="protein sequence ID" value="KGA19627.1"/>
    <property type="molecule type" value="Genomic_DNA"/>
</dbReference>
<keyword evidence="3 6" id="KW-0812">Transmembrane</keyword>
<keyword evidence="4 6" id="KW-1133">Transmembrane helix</keyword>
<evidence type="ECO:0000256" key="6">
    <source>
        <dbReference type="SAM" id="Phobius"/>
    </source>
</evidence>
<dbReference type="GO" id="GO:0005886">
    <property type="term" value="C:plasma membrane"/>
    <property type="evidence" value="ECO:0007669"/>
    <property type="project" value="UniProtKB-SubCell"/>
</dbReference>
<evidence type="ECO:0000259" key="7">
    <source>
        <dbReference type="Pfam" id="PF13190"/>
    </source>
</evidence>
<feature type="domain" description="PDGLE" evidence="7">
    <location>
        <begin position="4"/>
        <end position="94"/>
    </location>
</feature>
<reference evidence="8" key="1">
    <citation type="submission" date="2014-05" db="EMBL/GenBank/DDBJ databases">
        <title>Key roles for freshwater Actinobacteria revealed by deep metagenomic sequencing.</title>
        <authorList>
            <person name="Ghai R."/>
            <person name="Mizuno C.M."/>
            <person name="Picazo A."/>
            <person name="Camacho A."/>
            <person name="Rodriguez-Valera F."/>
        </authorList>
    </citation>
    <scope>NUCLEOTIDE SEQUENCE</scope>
</reference>
<dbReference type="AlphaFoldDB" id="A0A094Q896"/>
<dbReference type="Pfam" id="PF13190">
    <property type="entry name" value="PDGLE"/>
    <property type="match status" value="1"/>
</dbReference>
<comment type="caution">
    <text evidence="8">The sequence shown here is derived from an EMBL/GenBank/DDBJ whole genome shotgun (WGS) entry which is preliminary data.</text>
</comment>
<protein>
    <recommendedName>
        <fullName evidence="7">PDGLE domain-containing protein</fullName>
    </recommendedName>
</protein>
<dbReference type="InterPro" id="IPR025937">
    <property type="entry name" value="PDGLE_dom"/>
</dbReference>
<evidence type="ECO:0000256" key="1">
    <source>
        <dbReference type="ARBA" id="ARBA00004236"/>
    </source>
</evidence>
<evidence type="ECO:0000256" key="2">
    <source>
        <dbReference type="ARBA" id="ARBA00022475"/>
    </source>
</evidence>
<gene>
    <name evidence="8" type="ORF">GM50_4800</name>
</gene>
<accession>A0A094Q896</accession>
<comment type="subcellular location">
    <subcellularLocation>
        <location evidence="1">Cell membrane</location>
    </subcellularLocation>
</comment>
<evidence type="ECO:0000256" key="5">
    <source>
        <dbReference type="ARBA" id="ARBA00023136"/>
    </source>
</evidence>
<organism evidence="8">
    <name type="scientific">freshwater metagenome</name>
    <dbReference type="NCBI Taxonomy" id="449393"/>
    <lineage>
        <taxon>unclassified sequences</taxon>
        <taxon>metagenomes</taxon>
        <taxon>ecological metagenomes</taxon>
    </lineage>
</organism>
<feature type="transmembrane region" description="Helical" evidence="6">
    <location>
        <begin position="68"/>
        <end position="92"/>
    </location>
</feature>
<proteinExistence type="predicted"/>
<keyword evidence="5 6" id="KW-0472">Membrane</keyword>